<evidence type="ECO:0000313" key="2">
    <source>
        <dbReference type="Proteomes" id="UP000233256"/>
    </source>
</evidence>
<dbReference type="EMBL" id="PGXC01000030">
    <property type="protein sequence ID" value="PKK88951.1"/>
    <property type="molecule type" value="Genomic_DNA"/>
</dbReference>
<organism evidence="1 2">
    <name type="scientific">Candidatus Wallbacteria bacterium HGW-Wallbacteria-1</name>
    <dbReference type="NCBI Taxonomy" id="2013854"/>
    <lineage>
        <taxon>Bacteria</taxon>
        <taxon>Candidatus Walliibacteriota</taxon>
    </lineage>
</organism>
<accession>A0A2N1PKU2</accession>
<dbReference type="Proteomes" id="UP000233256">
    <property type="component" value="Unassembled WGS sequence"/>
</dbReference>
<gene>
    <name evidence="1" type="ORF">CVV64_16625</name>
</gene>
<evidence type="ECO:0000313" key="1">
    <source>
        <dbReference type="EMBL" id="PKK88951.1"/>
    </source>
</evidence>
<protein>
    <submittedName>
        <fullName evidence="1">DUF3626 domain-containing protein</fullName>
    </submittedName>
</protein>
<reference evidence="1 2" key="1">
    <citation type="journal article" date="2017" name="ISME J.">
        <title>Potential for microbial H2 and metal transformations associated with novel bacteria and archaea in deep terrestrial subsurface sediments.</title>
        <authorList>
            <person name="Hernsdorf A.W."/>
            <person name="Amano Y."/>
            <person name="Miyakawa K."/>
            <person name="Ise K."/>
            <person name="Suzuki Y."/>
            <person name="Anantharaman K."/>
            <person name="Probst A."/>
            <person name="Burstein D."/>
            <person name="Thomas B.C."/>
            <person name="Banfield J.F."/>
        </authorList>
    </citation>
    <scope>NUCLEOTIDE SEQUENCE [LARGE SCALE GENOMIC DNA]</scope>
    <source>
        <strain evidence="1">HGW-Wallbacteria-1</strain>
    </source>
</reference>
<comment type="caution">
    <text evidence="1">The sequence shown here is derived from an EMBL/GenBank/DDBJ whole genome shotgun (WGS) entry which is preliminary data.</text>
</comment>
<dbReference type="AlphaFoldDB" id="A0A2N1PKU2"/>
<name>A0A2N1PKU2_9BACT</name>
<dbReference type="Pfam" id="PF12294">
    <property type="entry name" value="DUF3626"/>
    <property type="match status" value="2"/>
</dbReference>
<sequence length="285" mass="31812">MADSTLINQVLNFIKSNFTGYPSEIDFPVTMNFHPDHLTRTGEPLLSAIAREGRLKSQFETGTSNGGLTAHPDGDRWKWESAAFNGLYNHCAPETRPKYGALDYLMAGSGGSPRFGSAHFRLMPHVTQRTTFCFPDSYFNPLDFAVNQHVGKLIDLSRTSNLDPVDNYIEAHIHGQVRIDRDVEALVLDPSYAGTETEKLARALPCCLEWHSGFSLHIDIIEQNPHFRGHEYFARAVAITEKFAADGIITPPVLSAAAGTGLFHHQELKKIWHYLARFGFEPPTS</sequence>
<proteinExistence type="predicted"/>
<dbReference type="InterPro" id="IPR022074">
    <property type="entry name" value="DUF3626"/>
</dbReference>